<proteinExistence type="predicted"/>
<organism evidence="1 2">
    <name type="scientific">Apophysomyces ossiformis</name>
    <dbReference type="NCBI Taxonomy" id="679940"/>
    <lineage>
        <taxon>Eukaryota</taxon>
        <taxon>Fungi</taxon>
        <taxon>Fungi incertae sedis</taxon>
        <taxon>Mucoromycota</taxon>
        <taxon>Mucoromycotina</taxon>
        <taxon>Mucoromycetes</taxon>
        <taxon>Mucorales</taxon>
        <taxon>Mucorineae</taxon>
        <taxon>Mucoraceae</taxon>
        <taxon>Apophysomyces</taxon>
    </lineage>
</organism>
<keyword evidence="2" id="KW-1185">Reference proteome</keyword>
<evidence type="ECO:0000313" key="1">
    <source>
        <dbReference type="EMBL" id="KAF7726005.1"/>
    </source>
</evidence>
<sequence>MVADTIFLEDMVNTKSFLQVFDYEAKIFILVQSEFRDYQESTSSVEDNHRPLPSLNHAKLISKDVRSSISRQPYAVLSILDNKMVSRLLPPVLPSSIVQASISAGSLPGEAIGFYFSC</sequence>
<dbReference type="Proteomes" id="UP000605846">
    <property type="component" value="Unassembled WGS sequence"/>
</dbReference>
<reference evidence="1" key="1">
    <citation type="submission" date="2020-01" db="EMBL/GenBank/DDBJ databases">
        <title>Genome Sequencing of Three Apophysomyces-Like Fungal Strains Confirms a Novel Fungal Genus in the Mucoromycota with divergent Burkholderia-like Endosymbiotic Bacteria.</title>
        <authorList>
            <person name="Stajich J.E."/>
            <person name="Macias A.M."/>
            <person name="Carter-House D."/>
            <person name="Lovett B."/>
            <person name="Kasson L.R."/>
            <person name="Berry K."/>
            <person name="Grigoriev I."/>
            <person name="Chang Y."/>
            <person name="Spatafora J."/>
            <person name="Kasson M.T."/>
        </authorList>
    </citation>
    <scope>NUCLEOTIDE SEQUENCE</scope>
    <source>
        <strain evidence="1">NRRL A-21654</strain>
    </source>
</reference>
<dbReference type="AlphaFoldDB" id="A0A8H7BMM8"/>
<name>A0A8H7BMM8_9FUNG</name>
<gene>
    <name evidence="1" type="ORF">EC973_009152</name>
</gene>
<evidence type="ECO:0000313" key="2">
    <source>
        <dbReference type="Proteomes" id="UP000605846"/>
    </source>
</evidence>
<protein>
    <submittedName>
        <fullName evidence="1">Uncharacterized protein</fullName>
    </submittedName>
</protein>
<dbReference type="EMBL" id="JABAYA010000086">
    <property type="protein sequence ID" value="KAF7726005.1"/>
    <property type="molecule type" value="Genomic_DNA"/>
</dbReference>
<accession>A0A8H7BMM8</accession>
<comment type="caution">
    <text evidence="1">The sequence shown here is derived from an EMBL/GenBank/DDBJ whole genome shotgun (WGS) entry which is preliminary data.</text>
</comment>